<accession>A0ACC3MB84</accession>
<proteinExistence type="predicted"/>
<organism evidence="1 2">
    <name type="scientific">Vermiconidia calcicola</name>
    <dbReference type="NCBI Taxonomy" id="1690605"/>
    <lineage>
        <taxon>Eukaryota</taxon>
        <taxon>Fungi</taxon>
        <taxon>Dikarya</taxon>
        <taxon>Ascomycota</taxon>
        <taxon>Pezizomycotina</taxon>
        <taxon>Dothideomycetes</taxon>
        <taxon>Dothideomycetidae</taxon>
        <taxon>Mycosphaerellales</taxon>
        <taxon>Extremaceae</taxon>
        <taxon>Vermiconidia</taxon>
    </lineage>
</organism>
<dbReference type="EMBL" id="JAUTXU010000672">
    <property type="protein sequence ID" value="KAK3677133.1"/>
    <property type="molecule type" value="Genomic_DNA"/>
</dbReference>
<sequence length="1071" mass="119291">MLVSEYDRFVQTTDQYKNRTPTERRDIALYGLVGEIGSLVAAVKKQILRSQSGQAMLKLNDEVTDELGDIIWYCFSLAQIENKAPVNILTRNIAELRAEMAAGDDRAALLFASLNKARAADFARLSERWPQTKDLRFSDYQNLAFLTARTDGHILLDVCLSVLWQLGAELMRTKLPPIELKLNQAVVDRKTNTVLGEIAWHVAAIASLYGLTLDEVVERNVEKLKWLVPGSPTPLHDNGYPEAEQLPRRFDVSFVTAPGGKSQMYIDGQRFGDELSDNAYDGDGYRFHDVMHLANVAKLGWSPVLRSLMQRKRKSDPRIDEVEDGARARIVEELIIKAIHSEGERIARQLHPDVPDAKLVLFASRADIPFSLLKAIAAFADGLEVSENRYWEWEEAIFEGYRFFAALKAEGQGTLTIDLEARSLSFSPQVHLDFAGTVVGAQVGSVADDQPGGGQVDRARRVQIAVLALLNLENTDALRDQVEVYSASGNKDLRIHTSGPVRRAVWESGIRRLTDADGPWTDDPILQRYRFTNVFRAADRVSQYLIANVQYRDDRPRAVAELFFRTLLFKLFNKIETWELLETHLGALSWQSFDVQAADEVLSQAMGSGTKIYSAAYIMPAPRLGFERKHSNHLALLVRMMEEGLPGRIAAAHSLEAVYDLLLEYGGLGPFLAYQYAIDLNYSGLIDFGENDFVVAGPGALDGIAKCFEDGAGLEPRSVIEHMVEAQDREFAARSLEFRGLFGRRMTLIDAQNVFCEISKYSRVAHPDVAGVSNRTRIKQSFQPASQPHAGGTRETVVAPEAPDDAPHSSGFWSKQRICARDARDQIIQSGEGDDPSLWKPAFDPSRVDGASYRLTVGEEIYISPASEKDAATRRHLKERESTIIPPGQFAFLTTAELVCIPDNALAFIALRTKVKFRGLVNVSGFHVDPGYKGRLIFAVFNAGPAAVHVRRGDAWFAIYFADLNQVTSAPRTGVGYLDIPSEAITPIRGQFDSFEGLNKRIDENREDFDKRLQRIERDHSVVRWAVMLLLGALITVGARWCSNPDRQRLFAEASPVSAAAPLLHQKGSDA</sequence>
<name>A0ACC3MB84_9PEZI</name>
<comment type="caution">
    <text evidence="1">The sequence shown here is derived from an EMBL/GenBank/DDBJ whole genome shotgun (WGS) entry which is preliminary data.</text>
</comment>
<reference evidence="1" key="1">
    <citation type="submission" date="2023-07" db="EMBL/GenBank/DDBJ databases">
        <title>Black Yeasts Isolated from many extreme environments.</title>
        <authorList>
            <person name="Coleine C."/>
            <person name="Stajich J.E."/>
            <person name="Selbmann L."/>
        </authorList>
    </citation>
    <scope>NUCLEOTIDE SEQUENCE</scope>
    <source>
        <strain evidence="1">CCFEE 5714</strain>
    </source>
</reference>
<protein>
    <submittedName>
        <fullName evidence="1">Uncharacterized protein</fullName>
    </submittedName>
</protein>
<dbReference type="Proteomes" id="UP001281147">
    <property type="component" value="Unassembled WGS sequence"/>
</dbReference>
<keyword evidence="2" id="KW-1185">Reference proteome</keyword>
<evidence type="ECO:0000313" key="2">
    <source>
        <dbReference type="Proteomes" id="UP001281147"/>
    </source>
</evidence>
<gene>
    <name evidence="1" type="ORF">LTR37_021533</name>
</gene>
<evidence type="ECO:0000313" key="1">
    <source>
        <dbReference type="EMBL" id="KAK3677133.1"/>
    </source>
</evidence>